<evidence type="ECO:0000256" key="4">
    <source>
        <dbReference type="ARBA" id="ARBA00022927"/>
    </source>
</evidence>
<dbReference type="Gene3D" id="1.25.40.660">
    <property type="entry name" value="Vacuolar protein sorting-associated protein 35, helical subcomplex Vps35-C"/>
    <property type="match status" value="1"/>
</dbReference>
<evidence type="ECO:0000313" key="9">
    <source>
        <dbReference type="Proteomes" id="UP000237144"/>
    </source>
</evidence>
<keyword evidence="5" id="KW-0472">Membrane</keyword>
<evidence type="ECO:0000256" key="2">
    <source>
        <dbReference type="ARBA" id="ARBA00006536"/>
    </source>
</evidence>
<dbReference type="OrthoDB" id="10258141at2759"/>
<comment type="subcellular location">
    <subcellularLocation>
        <location evidence="1">Membrane</location>
        <topology evidence="1">Peripheral membrane protein</topology>
    </subcellularLocation>
</comment>
<dbReference type="EMBL" id="PJQD01000042">
    <property type="protein sequence ID" value="POY73028.1"/>
    <property type="molecule type" value="Genomic_DNA"/>
</dbReference>
<keyword evidence="4 6" id="KW-0653">Protein transport</keyword>
<accession>A0A2S5B8C2</accession>
<name>A0A2S5B8C2_9BASI</name>
<keyword evidence="9" id="KW-1185">Reference proteome</keyword>
<feature type="region of interest" description="Disordered" evidence="7">
    <location>
        <begin position="346"/>
        <end position="381"/>
    </location>
</feature>
<comment type="function">
    <text evidence="6">Plays a role in vesicular protein sorting.</text>
</comment>
<dbReference type="GO" id="GO:0005770">
    <property type="term" value="C:late endosome"/>
    <property type="evidence" value="ECO:0007669"/>
    <property type="project" value="TreeGrafter"/>
</dbReference>
<dbReference type="PANTHER" id="PTHR11099:SF0">
    <property type="entry name" value="VACUOLAR PROTEIN SORTING-ASSOCIATED PROTEIN 35"/>
    <property type="match status" value="1"/>
</dbReference>
<dbReference type="Pfam" id="PF03635">
    <property type="entry name" value="Vps35"/>
    <property type="match status" value="1"/>
</dbReference>
<dbReference type="STRING" id="741276.A0A2S5B8C2"/>
<protein>
    <recommendedName>
        <fullName evidence="6">Vacuolar protein sorting-associated protein 35</fullName>
    </recommendedName>
</protein>
<evidence type="ECO:0000256" key="1">
    <source>
        <dbReference type="ARBA" id="ARBA00004170"/>
    </source>
</evidence>
<dbReference type="InterPro" id="IPR005378">
    <property type="entry name" value="Vps35"/>
</dbReference>
<dbReference type="PIRSF" id="PIRSF009375">
    <property type="entry name" value="Retromer_Vps35"/>
    <property type="match status" value="1"/>
</dbReference>
<dbReference type="GO" id="GO:0005829">
    <property type="term" value="C:cytosol"/>
    <property type="evidence" value="ECO:0007669"/>
    <property type="project" value="GOC"/>
</dbReference>
<evidence type="ECO:0000256" key="3">
    <source>
        <dbReference type="ARBA" id="ARBA00022448"/>
    </source>
</evidence>
<feature type="compositionally biased region" description="Pro residues" evidence="7">
    <location>
        <begin position="911"/>
        <end position="923"/>
    </location>
</feature>
<reference evidence="8 9" key="1">
    <citation type="journal article" date="2018" name="Front. Microbiol.">
        <title>Prospects for Fungal Bioremediation of Acidic Radioactive Waste Sites: Characterization and Genome Sequence of Rhodotorula taiwanensis MD1149.</title>
        <authorList>
            <person name="Tkavc R."/>
            <person name="Matrosova V.Y."/>
            <person name="Grichenko O.E."/>
            <person name="Gostincar C."/>
            <person name="Volpe R.P."/>
            <person name="Klimenkova P."/>
            <person name="Gaidamakova E.K."/>
            <person name="Zhou C.E."/>
            <person name="Stewart B.J."/>
            <person name="Lyman M.G."/>
            <person name="Malfatti S.A."/>
            <person name="Rubinfeld B."/>
            <person name="Courtot M."/>
            <person name="Singh J."/>
            <person name="Dalgard C.L."/>
            <person name="Hamilton T."/>
            <person name="Frey K.G."/>
            <person name="Gunde-Cimerman N."/>
            <person name="Dugan L."/>
            <person name="Daly M.J."/>
        </authorList>
    </citation>
    <scope>NUCLEOTIDE SEQUENCE [LARGE SCALE GENOMIC DNA]</scope>
    <source>
        <strain evidence="8 9">MD1149</strain>
    </source>
</reference>
<evidence type="ECO:0000256" key="6">
    <source>
        <dbReference type="PIRNR" id="PIRNR009375"/>
    </source>
</evidence>
<dbReference type="InterPro" id="IPR042491">
    <property type="entry name" value="Vps35_C"/>
</dbReference>
<comment type="similarity">
    <text evidence="2 6">Belongs to the VPS35 family.</text>
</comment>
<organism evidence="8 9">
    <name type="scientific">Rhodotorula taiwanensis</name>
    <dbReference type="NCBI Taxonomy" id="741276"/>
    <lineage>
        <taxon>Eukaryota</taxon>
        <taxon>Fungi</taxon>
        <taxon>Dikarya</taxon>
        <taxon>Basidiomycota</taxon>
        <taxon>Pucciniomycotina</taxon>
        <taxon>Microbotryomycetes</taxon>
        <taxon>Sporidiobolales</taxon>
        <taxon>Sporidiobolaceae</taxon>
        <taxon>Rhodotorula</taxon>
    </lineage>
</organism>
<gene>
    <name evidence="8" type="ORF">BMF94_3866</name>
</gene>
<dbReference type="GO" id="GO:0030906">
    <property type="term" value="C:retromer, cargo-selective complex"/>
    <property type="evidence" value="ECO:0007669"/>
    <property type="project" value="InterPro"/>
</dbReference>
<keyword evidence="3 6" id="KW-0813">Transport</keyword>
<sequence length="1011" mass="112130">MAPASIHSIASEDRHLQEALGNVQVQTAQLKRCLDQDSIMEALKAASTMLSELRTSSLSPKQYYELYMAVFDALRHLSSYLFDAHSTGKHHLADLYELVQYAGNIVPRLYLMITVGAVYMSIPGAPVKEVMKDMMEMTRGVQHPTRGLFLRHYLSGMTRDHLPIGTDPGSGGNLHDSIGFVLTNFIEMNKLWVRLQHAGLSRDRDRRELERRELRILVGTNLVRLSQLEGVDLEMYRRIILPSILEQVVNCKDVIAQEYLMEVVIQVFTPDFHLVTLTPFLSATAQLHPKVAIKSIVIAMIDRLASYAAKEAENEPPEERRRGEDEAKRRLELEVRRQRDRRRKVLEQERRERGDFGDHEGGVTAGGAGSAREKEEEEETEGWGAAVNVLPPGHPDAVKDLEVPGGDTIDGHQVKAIGADGRVRKFRGIPEDVKLFEVFWQQVVNLIKARPDLSIQDITALLVSLANLSLSCYPAQLTYIDQVLSFALYECASHASHAEVHHPTTTSNLLSLLLAPIQNYINVLTLLALPSYEKLLYDQPYALRRSVAHAVVASVLKNGTVIDSPEDVKGVLELCHVLVRDQKDRPPAGPGRLGPNAGMLAGGGGGGIGASAMGRNGSGGLATAYEREEMAEEQGWIARMVHLFRAEDLGVQFTLLQAARREFTEGGDRIRWTFPPLIVSAIKLSRRYKHLQSSRNSLPPDEWDNRISALFKFIHQCTSILYNKVDSASDSCLRLYLLALAAADESGHEELAYEFAVQAFTIYEESISESKAQLQAITAIIGALQVTRVFGEDNYDTLITKAALHGAKLLKKGQQATAVALASHLWWQMELPGRDASDNDKPPFRDGKRVLECLQKALRIATSSIDELTSVQLYCDALDQYLYYFERGVDAISAKHINSLVELISSNLDSLPPPPSAPSPNPSHPRFNAPHTAYPPSTLGGATSGLIEGVNTPEAVVRHFRNTLRYIDGRKDGANEQTNEEVMRLYADVDVTGVLLKLGAGPNDQAQLQRR</sequence>
<feature type="compositionally biased region" description="Basic and acidic residues" evidence="7">
    <location>
        <begin position="346"/>
        <end position="361"/>
    </location>
</feature>
<evidence type="ECO:0000256" key="5">
    <source>
        <dbReference type="ARBA" id="ARBA00023136"/>
    </source>
</evidence>
<dbReference type="GO" id="GO:0042147">
    <property type="term" value="P:retrograde transport, endosome to Golgi"/>
    <property type="evidence" value="ECO:0007669"/>
    <property type="project" value="InterPro"/>
</dbReference>
<evidence type="ECO:0000313" key="8">
    <source>
        <dbReference type="EMBL" id="POY73028.1"/>
    </source>
</evidence>
<dbReference type="Proteomes" id="UP000237144">
    <property type="component" value="Unassembled WGS sequence"/>
</dbReference>
<evidence type="ECO:0000256" key="7">
    <source>
        <dbReference type="SAM" id="MobiDB-lite"/>
    </source>
</evidence>
<dbReference type="GO" id="GO:0006886">
    <property type="term" value="P:intracellular protein transport"/>
    <property type="evidence" value="ECO:0007669"/>
    <property type="project" value="TreeGrafter"/>
</dbReference>
<feature type="region of interest" description="Disordered" evidence="7">
    <location>
        <begin position="911"/>
        <end position="933"/>
    </location>
</feature>
<comment type="caution">
    <text evidence="8">The sequence shown here is derived from an EMBL/GenBank/DDBJ whole genome shotgun (WGS) entry which is preliminary data.</text>
</comment>
<proteinExistence type="inferred from homology"/>
<dbReference type="AlphaFoldDB" id="A0A2S5B8C2"/>
<dbReference type="PANTHER" id="PTHR11099">
    <property type="entry name" value="VACUOLAR SORTING PROTEIN 35"/>
    <property type="match status" value="1"/>
</dbReference>